<keyword evidence="9" id="KW-0269">Exonuclease</keyword>
<dbReference type="GO" id="GO:0071035">
    <property type="term" value="P:nuclear polyadenylation-dependent rRNA catabolic process"/>
    <property type="evidence" value="ECO:0007669"/>
    <property type="project" value="TreeGrafter"/>
</dbReference>
<name>A0A0L0DLY2_THETB</name>
<dbReference type="GeneID" id="25567081"/>
<protein>
    <recommendedName>
        <fullName evidence="6">Ribosomal RNA-processing protein 42</fullName>
    </recommendedName>
</protein>
<dbReference type="GO" id="GO:0005730">
    <property type="term" value="C:nucleolus"/>
    <property type="evidence" value="ECO:0007669"/>
    <property type="project" value="UniProtKB-SubCell"/>
</dbReference>
<dbReference type="InterPro" id="IPR001247">
    <property type="entry name" value="ExoRNase_PH_dom1"/>
</dbReference>
<dbReference type="GO" id="GO:0034475">
    <property type="term" value="P:U4 snRNA 3'-end processing"/>
    <property type="evidence" value="ECO:0007669"/>
    <property type="project" value="TreeGrafter"/>
</dbReference>
<dbReference type="PANTHER" id="PTHR11097">
    <property type="entry name" value="EXOSOME COMPLEX EXONUCLEASE RIBOSOMAL RNA PROCESSING PROTEIN"/>
    <property type="match status" value="1"/>
</dbReference>
<dbReference type="Pfam" id="PF03725">
    <property type="entry name" value="RNase_PH_C"/>
    <property type="match status" value="1"/>
</dbReference>
<dbReference type="RefSeq" id="XP_013755442.1">
    <property type="nucleotide sequence ID" value="XM_013899988.1"/>
</dbReference>
<dbReference type="GO" id="GO:0035925">
    <property type="term" value="F:mRNA 3'-UTR AU-rich region binding"/>
    <property type="evidence" value="ECO:0007669"/>
    <property type="project" value="TreeGrafter"/>
</dbReference>
<dbReference type="AlphaFoldDB" id="A0A0L0DLY2"/>
<dbReference type="STRING" id="461836.A0A0L0DLY2"/>
<evidence type="ECO:0000256" key="4">
    <source>
        <dbReference type="ARBA" id="ARBA00022490"/>
    </source>
</evidence>
<dbReference type="OrthoDB" id="272245at2759"/>
<dbReference type="CDD" id="cd11367">
    <property type="entry name" value="RNase_PH_RRP42"/>
    <property type="match status" value="1"/>
</dbReference>
<dbReference type="InterPro" id="IPR020568">
    <property type="entry name" value="Ribosomal_Su5_D2-typ_SF"/>
</dbReference>
<dbReference type="Proteomes" id="UP000054408">
    <property type="component" value="Unassembled WGS sequence"/>
</dbReference>
<dbReference type="GO" id="GO:0000176">
    <property type="term" value="C:nuclear exosome (RNase complex)"/>
    <property type="evidence" value="ECO:0007669"/>
    <property type="project" value="TreeGrafter"/>
</dbReference>
<dbReference type="GO" id="GO:0034473">
    <property type="term" value="P:U1 snRNA 3'-end processing"/>
    <property type="evidence" value="ECO:0007669"/>
    <property type="project" value="TreeGrafter"/>
</dbReference>
<dbReference type="GO" id="GO:0000467">
    <property type="term" value="P:exonucleolytic trimming to generate mature 3'-end of 5.8S rRNA from tricistronic rRNA transcript (SSU-rRNA, 5.8S rRNA, LSU-rRNA)"/>
    <property type="evidence" value="ECO:0007669"/>
    <property type="project" value="TreeGrafter"/>
</dbReference>
<evidence type="ECO:0000259" key="7">
    <source>
        <dbReference type="Pfam" id="PF01138"/>
    </source>
</evidence>
<dbReference type="eggNOG" id="KOG1612">
    <property type="taxonomic scope" value="Eukaryota"/>
</dbReference>
<proteinExistence type="inferred from homology"/>
<dbReference type="GO" id="GO:0034476">
    <property type="term" value="P:U5 snRNA 3'-end processing"/>
    <property type="evidence" value="ECO:0007669"/>
    <property type="project" value="TreeGrafter"/>
</dbReference>
<gene>
    <name evidence="9" type="ORF">AMSG_08372</name>
</gene>
<feature type="domain" description="Exoribonuclease phosphorolytic" evidence="7">
    <location>
        <begin position="30"/>
        <end position="165"/>
    </location>
</feature>
<dbReference type="PANTHER" id="PTHR11097:SF8">
    <property type="entry name" value="EXOSOME COMPLEX COMPONENT RRP42"/>
    <property type="match status" value="1"/>
</dbReference>
<feature type="domain" description="Exoribonuclease phosphorolytic" evidence="8">
    <location>
        <begin position="197"/>
        <end position="261"/>
    </location>
</feature>
<sequence length="289" mass="29813">MTQLVSPSEVAFLLQGVAHNLRSDGRSRTQLRPVVVETGLVSQANGSSRLRRGNTDVLVGVKLSVGVPDLAAPNTGRVEVAVECAPSASPLFEGRGAREVNAGLAAAAASYLAAPGALDLEALCIRPDTHCWVVHVDAVVLDSGGNVLDAVCAAARAALANTTLPRVSTVPSETPGEFDLEVSDDPDDVIALDVSRLPVSVTLARLGDFYVADPTLEEEACQTAAFTVGVTADGTLSGATLSGDGGIPPAMLIEMFQVARKLGMALVADMNDLGEQEAKLDRDVVGFLG</sequence>
<dbReference type="GO" id="GO:0071028">
    <property type="term" value="P:nuclear mRNA surveillance"/>
    <property type="evidence" value="ECO:0007669"/>
    <property type="project" value="TreeGrafter"/>
</dbReference>
<comment type="similarity">
    <text evidence="3">Belongs to the RNase PH family.</text>
</comment>
<keyword evidence="10" id="KW-1185">Reference proteome</keyword>
<evidence type="ECO:0000313" key="9">
    <source>
        <dbReference type="EMBL" id="KNC52398.1"/>
    </source>
</evidence>
<evidence type="ECO:0000256" key="2">
    <source>
        <dbReference type="ARBA" id="ARBA00004604"/>
    </source>
</evidence>
<dbReference type="SUPFAM" id="SSF55666">
    <property type="entry name" value="Ribonuclease PH domain 2-like"/>
    <property type="match status" value="1"/>
</dbReference>
<dbReference type="InterPro" id="IPR050590">
    <property type="entry name" value="Exosome_comp_Rrp42_subfam"/>
</dbReference>
<evidence type="ECO:0000256" key="6">
    <source>
        <dbReference type="ARBA" id="ARBA00042523"/>
    </source>
</evidence>
<dbReference type="OMA" id="YNTRIPK"/>
<dbReference type="GO" id="GO:0016075">
    <property type="term" value="P:rRNA catabolic process"/>
    <property type="evidence" value="ECO:0007669"/>
    <property type="project" value="TreeGrafter"/>
</dbReference>
<dbReference type="GO" id="GO:0000177">
    <property type="term" value="C:cytoplasmic exosome (RNase complex)"/>
    <property type="evidence" value="ECO:0007669"/>
    <property type="project" value="TreeGrafter"/>
</dbReference>
<keyword evidence="9" id="KW-0378">Hydrolase</keyword>
<evidence type="ECO:0000256" key="5">
    <source>
        <dbReference type="ARBA" id="ARBA00022835"/>
    </source>
</evidence>
<dbReference type="InterPro" id="IPR027408">
    <property type="entry name" value="PNPase/RNase_PH_dom_sf"/>
</dbReference>
<evidence type="ECO:0000256" key="1">
    <source>
        <dbReference type="ARBA" id="ARBA00004496"/>
    </source>
</evidence>
<dbReference type="GO" id="GO:0071038">
    <property type="term" value="P:TRAMP-dependent tRNA surveillance pathway"/>
    <property type="evidence" value="ECO:0007669"/>
    <property type="project" value="TreeGrafter"/>
</dbReference>
<dbReference type="InterPro" id="IPR036345">
    <property type="entry name" value="ExoRNase_PH_dom2_sf"/>
</dbReference>
<dbReference type="Gene3D" id="3.30.230.70">
    <property type="entry name" value="GHMP Kinase, N-terminal domain"/>
    <property type="match status" value="1"/>
</dbReference>
<dbReference type="Pfam" id="PF01138">
    <property type="entry name" value="RNase_PH"/>
    <property type="match status" value="1"/>
</dbReference>
<keyword evidence="5" id="KW-0271">Exosome</keyword>
<evidence type="ECO:0000256" key="3">
    <source>
        <dbReference type="ARBA" id="ARBA00006678"/>
    </source>
</evidence>
<dbReference type="GO" id="GO:0004527">
    <property type="term" value="F:exonuclease activity"/>
    <property type="evidence" value="ECO:0007669"/>
    <property type="project" value="UniProtKB-KW"/>
</dbReference>
<accession>A0A0L0DLY2</accession>
<dbReference type="EMBL" id="GL349472">
    <property type="protein sequence ID" value="KNC52398.1"/>
    <property type="molecule type" value="Genomic_DNA"/>
</dbReference>
<dbReference type="InterPro" id="IPR015847">
    <property type="entry name" value="ExoRNase_PH_dom2"/>
</dbReference>
<dbReference type="SUPFAM" id="SSF54211">
    <property type="entry name" value="Ribosomal protein S5 domain 2-like"/>
    <property type="match status" value="1"/>
</dbReference>
<evidence type="ECO:0000259" key="8">
    <source>
        <dbReference type="Pfam" id="PF03725"/>
    </source>
</evidence>
<organism evidence="9 10">
    <name type="scientific">Thecamonas trahens ATCC 50062</name>
    <dbReference type="NCBI Taxonomy" id="461836"/>
    <lineage>
        <taxon>Eukaryota</taxon>
        <taxon>Apusozoa</taxon>
        <taxon>Apusomonadida</taxon>
        <taxon>Apusomonadidae</taxon>
        <taxon>Thecamonas</taxon>
    </lineage>
</organism>
<reference evidence="9 10" key="1">
    <citation type="submission" date="2010-05" db="EMBL/GenBank/DDBJ databases">
        <title>The Genome Sequence of Thecamonas trahens ATCC 50062.</title>
        <authorList>
            <consortium name="The Broad Institute Genome Sequencing Platform"/>
            <person name="Russ C."/>
            <person name="Cuomo C."/>
            <person name="Shea T."/>
            <person name="Young S.K."/>
            <person name="Zeng Q."/>
            <person name="Koehrsen M."/>
            <person name="Haas B."/>
            <person name="Borodovsky M."/>
            <person name="Guigo R."/>
            <person name="Alvarado L."/>
            <person name="Berlin A."/>
            <person name="Bochicchio J."/>
            <person name="Borenstein D."/>
            <person name="Chapman S."/>
            <person name="Chen Z."/>
            <person name="Freedman E."/>
            <person name="Gellesch M."/>
            <person name="Goldberg J."/>
            <person name="Griggs A."/>
            <person name="Gujja S."/>
            <person name="Heilman E."/>
            <person name="Heiman D."/>
            <person name="Hepburn T."/>
            <person name="Howarth C."/>
            <person name="Jen D."/>
            <person name="Larson L."/>
            <person name="Mehta T."/>
            <person name="Park D."/>
            <person name="Pearson M."/>
            <person name="Roberts A."/>
            <person name="Saif S."/>
            <person name="Shenoy N."/>
            <person name="Sisk P."/>
            <person name="Stolte C."/>
            <person name="Sykes S."/>
            <person name="Thomson T."/>
            <person name="Walk T."/>
            <person name="White J."/>
            <person name="Yandava C."/>
            <person name="Burger G."/>
            <person name="Gray M.W."/>
            <person name="Holland P.W.H."/>
            <person name="King N."/>
            <person name="Lang F.B.F."/>
            <person name="Roger A.J."/>
            <person name="Ruiz-Trillo I."/>
            <person name="Lander E."/>
            <person name="Nusbaum C."/>
        </authorList>
    </citation>
    <scope>NUCLEOTIDE SEQUENCE [LARGE SCALE GENOMIC DNA]</scope>
    <source>
        <strain evidence="9 10">ATCC 50062</strain>
    </source>
</reference>
<comment type="subcellular location">
    <subcellularLocation>
        <location evidence="1">Cytoplasm</location>
    </subcellularLocation>
    <subcellularLocation>
        <location evidence="2">Nucleus</location>
        <location evidence="2">Nucleolus</location>
    </subcellularLocation>
</comment>
<keyword evidence="4" id="KW-0963">Cytoplasm</keyword>
<keyword evidence="9" id="KW-0540">Nuclease</keyword>
<evidence type="ECO:0000313" key="10">
    <source>
        <dbReference type="Proteomes" id="UP000054408"/>
    </source>
</evidence>